<keyword evidence="1" id="KW-0175">Coiled coil</keyword>
<gene>
    <name evidence="3" type="ORF">BACERE00185_05198</name>
</gene>
<dbReference type="InterPro" id="IPR052906">
    <property type="entry name" value="Type_IV_Methyl-Rstrct_Enzyme"/>
</dbReference>
<name>A0A1Y6AR26_9BACI</name>
<feature type="coiled-coil region" evidence="1">
    <location>
        <begin position="177"/>
        <end position="204"/>
    </location>
</feature>
<organism evidence="3 4">
    <name type="scientific">Bacillus mobilis</name>
    <dbReference type="NCBI Taxonomy" id="2026190"/>
    <lineage>
        <taxon>Bacteria</taxon>
        <taxon>Bacillati</taxon>
        <taxon>Bacillota</taxon>
        <taxon>Bacilli</taxon>
        <taxon>Bacillales</taxon>
        <taxon>Bacillaceae</taxon>
        <taxon>Bacillus</taxon>
        <taxon>Bacillus cereus group</taxon>
    </lineage>
</organism>
<dbReference type="RefSeq" id="WP_084669604.1">
    <property type="nucleotide sequence ID" value="NZ_CBCSHS010000002.1"/>
</dbReference>
<dbReference type="Proteomes" id="UP000194439">
    <property type="component" value="Unassembled WGS sequence"/>
</dbReference>
<dbReference type="SUPFAM" id="SSF52980">
    <property type="entry name" value="Restriction endonuclease-like"/>
    <property type="match status" value="1"/>
</dbReference>
<dbReference type="EMBL" id="FWZD01000074">
    <property type="protein sequence ID" value="SME48061.1"/>
    <property type="molecule type" value="Genomic_DNA"/>
</dbReference>
<dbReference type="PANTHER" id="PTHR30015:SF6">
    <property type="entry name" value="SLL1429 PROTEIN"/>
    <property type="match status" value="1"/>
</dbReference>
<protein>
    <submittedName>
        <fullName evidence="3">Restriction endonuclease</fullName>
    </submittedName>
</protein>
<feature type="domain" description="Restriction endonuclease type IV Mrr" evidence="2">
    <location>
        <begin position="788"/>
        <end position="894"/>
    </location>
</feature>
<dbReference type="InterPro" id="IPR007560">
    <property type="entry name" value="Restrct_endonuc_IV_Mrr"/>
</dbReference>
<evidence type="ECO:0000256" key="1">
    <source>
        <dbReference type="SAM" id="Coils"/>
    </source>
</evidence>
<dbReference type="InterPro" id="IPR011335">
    <property type="entry name" value="Restrct_endonuc-II-like"/>
</dbReference>
<proteinExistence type="predicted"/>
<reference evidence="4" key="1">
    <citation type="submission" date="2017-04" db="EMBL/GenBank/DDBJ databases">
        <authorList>
            <person name="Criscuolo A."/>
        </authorList>
    </citation>
    <scope>NUCLEOTIDE SEQUENCE [LARGE SCALE GENOMIC DNA]</scope>
</reference>
<dbReference type="PANTHER" id="PTHR30015">
    <property type="entry name" value="MRR RESTRICTION SYSTEM PROTEIN"/>
    <property type="match status" value="1"/>
</dbReference>
<dbReference type="GO" id="GO:0009307">
    <property type="term" value="P:DNA restriction-modification system"/>
    <property type="evidence" value="ECO:0007669"/>
    <property type="project" value="InterPro"/>
</dbReference>
<evidence type="ECO:0000259" key="2">
    <source>
        <dbReference type="Pfam" id="PF04471"/>
    </source>
</evidence>
<dbReference type="InterPro" id="IPR011856">
    <property type="entry name" value="tRNA_endonuc-like_dom_sf"/>
</dbReference>
<keyword evidence="3" id="KW-0255">Endonuclease</keyword>
<evidence type="ECO:0000313" key="4">
    <source>
        <dbReference type="Proteomes" id="UP000194439"/>
    </source>
</evidence>
<keyword evidence="3" id="KW-0378">Hydrolase</keyword>
<sequence>MWGFFKRKKSTKLSKEERIEINTRNKEEILRKSRGLLSNFQFDFEFVSEDLQRVLILDKSSRKIAFIQLSSPEKEPTILALKDVNGLGIYYDFAKIGIERYSFENFGDIYNLEKCASEIDFTTMSTMNSISIYIKYELDYVTEEEIILPFYKKGESLYCYEEKHEELKYIYEFLIRCINEDENLRREESEIKELKSIIEDLYQYKNKELLDNQSPLLKTLLSGLVHDIPYSCEFGRNIFVDIDKLRLSIKGFRMDRLYIECNFEAIESLGNQEIRKLIIQIIELQIQKYGYKEVKLISSQSKLDELEIKNDVSVQEQIVREVIEVYPGFYKESYKSYVYYQETLFIYYDENETYNLKPSNIKWDKNKLSVLEYLIGDQTINVVLVPSNHKIQYYSVENIEEIWRIVVKYTIDNGYYSDYSKETLVASKAYTYKNQVLSIYNVDRPGNLTSDLIDNIKYAFYIYTGQFVNSFDINDNPEKNVNQQDDEENVPLIVTEWIKRIESQPHTLFDVFDFRDINSEIYVFLDHKLYVANLMNFNSENEHQLPKEPWMDNLTKRSLRINYGYLSLGECHFGSYHEKFATSIRQYLIGLDQVQKNQMKPWKQKCMENNTIQTLFERFYQKKVKPFINATYLDDILDDTVDLNDEIETFSQLLMKRNYIEGDEFLVGVFVRECVVESAINDFSETFKRHNGLHFENIANMTLTECLQAFHAVDFASMKNQEDLASFMCFLLQNNKIELDVTYQDLQEKLTEMLVQDGEEQMLQDYESDLLAEDEDEDALSITIEDVDEMDGYQFEEFVAQLFQEMGYKTEVTSSSGDYGIDVIAKRKGLTMGIQAKRYSDKVPNKAVQEVIAGIAFYNLDQGLVITNNYYTKPAQNQAKGTNVLLWDRDMLLQKLREVYGNKLNLDKSE</sequence>
<dbReference type="Gene3D" id="3.40.1350.10">
    <property type="match status" value="1"/>
</dbReference>
<evidence type="ECO:0000313" key="3">
    <source>
        <dbReference type="EMBL" id="SME48061.1"/>
    </source>
</evidence>
<keyword evidence="3" id="KW-0540">Nuclease</keyword>
<dbReference type="Pfam" id="PF04471">
    <property type="entry name" value="Mrr_cat"/>
    <property type="match status" value="1"/>
</dbReference>
<accession>A0A1Y6AR26</accession>
<dbReference type="GeneID" id="92804008"/>
<dbReference type="GO" id="GO:0003677">
    <property type="term" value="F:DNA binding"/>
    <property type="evidence" value="ECO:0007669"/>
    <property type="project" value="InterPro"/>
</dbReference>
<dbReference type="GO" id="GO:0015666">
    <property type="term" value="F:restriction endodeoxyribonuclease activity"/>
    <property type="evidence" value="ECO:0007669"/>
    <property type="project" value="TreeGrafter"/>
</dbReference>
<dbReference type="AlphaFoldDB" id="A0A1Y6AR26"/>